<keyword evidence="4 9" id="KW-0479">Metal-binding</keyword>
<dbReference type="FunFam" id="2.170.150.20:FF:000001">
    <property type="entry name" value="Peptide methionine sulfoxide reductase MsrB"/>
    <property type="match status" value="1"/>
</dbReference>
<evidence type="ECO:0000256" key="5">
    <source>
        <dbReference type="ARBA" id="ARBA00022833"/>
    </source>
</evidence>
<evidence type="ECO:0000313" key="12">
    <source>
        <dbReference type="Proteomes" id="UP001239782"/>
    </source>
</evidence>
<feature type="domain" description="MsrB" evidence="10">
    <location>
        <begin position="1"/>
        <end position="120"/>
    </location>
</feature>
<protein>
    <recommendedName>
        <fullName evidence="3 9">Peptide methionine sulfoxide reductase MsrB</fullName>
        <ecNumber evidence="2 9">1.8.4.12</ecNumber>
    </recommendedName>
    <alternativeName>
        <fullName evidence="8 9">Peptide-methionine (R)-S-oxide reductase</fullName>
    </alternativeName>
</protein>
<evidence type="ECO:0000256" key="3">
    <source>
        <dbReference type="ARBA" id="ARBA00021130"/>
    </source>
</evidence>
<dbReference type="RefSeq" id="WP_309202067.1">
    <property type="nucleotide sequence ID" value="NZ_CP133548.1"/>
</dbReference>
<proteinExistence type="inferred from homology"/>
<evidence type="ECO:0000256" key="1">
    <source>
        <dbReference type="ARBA" id="ARBA00007174"/>
    </source>
</evidence>
<dbReference type="GO" id="GO:0006979">
    <property type="term" value="P:response to oxidative stress"/>
    <property type="evidence" value="ECO:0007669"/>
    <property type="project" value="InterPro"/>
</dbReference>
<dbReference type="GO" id="GO:0030091">
    <property type="term" value="P:protein repair"/>
    <property type="evidence" value="ECO:0007669"/>
    <property type="project" value="InterPro"/>
</dbReference>
<dbReference type="InterPro" id="IPR011057">
    <property type="entry name" value="Mss4-like_sf"/>
</dbReference>
<dbReference type="Proteomes" id="UP001239782">
    <property type="component" value="Chromosome"/>
</dbReference>
<dbReference type="GO" id="GO:0008270">
    <property type="term" value="F:zinc ion binding"/>
    <property type="evidence" value="ECO:0007669"/>
    <property type="project" value="UniProtKB-UniRule"/>
</dbReference>
<dbReference type="GO" id="GO:0005737">
    <property type="term" value="C:cytoplasm"/>
    <property type="evidence" value="ECO:0007669"/>
    <property type="project" value="TreeGrafter"/>
</dbReference>
<dbReference type="NCBIfam" id="TIGR00357">
    <property type="entry name" value="peptide-methionine (R)-S-oxide reductase MsrB"/>
    <property type="match status" value="1"/>
</dbReference>
<feature type="binding site" evidence="9">
    <location>
        <position position="40"/>
    </location>
    <ligand>
        <name>Zn(2+)</name>
        <dbReference type="ChEBI" id="CHEBI:29105"/>
    </ligand>
</feature>
<organism evidence="11 12">
    <name type="scientific">Pleionea litopenaei</name>
    <dbReference type="NCBI Taxonomy" id="3070815"/>
    <lineage>
        <taxon>Bacteria</taxon>
        <taxon>Pseudomonadati</taxon>
        <taxon>Pseudomonadota</taxon>
        <taxon>Gammaproteobacteria</taxon>
        <taxon>Oceanospirillales</taxon>
        <taxon>Pleioneaceae</taxon>
        <taxon>Pleionea</taxon>
    </lineage>
</organism>
<gene>
    <name evidence="9 11" type="primary">msrB</name>
    <name evidence="11" type="ORF">Q9312_17075</name>
</gene>
<evidence type="ECO:0000256" key="7">
    <source>
        <dbReference type="ARBA" id="ARBA00048488"/>
    </source>
</evidence>
<evidence type="ECO:0000256" key="2">
    <source>
        <dbReference type="ARBA" id="ARBA00012499"/>
    </source>
</evidence>
<evidence type="ECO:0000313" key="11">
    <source>
        <dbReference type="EMBL" id="WMS86931.1"/>
    </source>
</evidence>
<dbReference type="Gene3D" id="2.170.150.20">
    <property type="entry name" value="Peptide methionine sulfoxide reductase"/>
    <property type="match status" value="1"/>
</dbReference>
<evidence type="ECO:0000256" key="4">
    <source>
        <dbReference type="ARBA" id="ARBA00022723"/>
    </source>
</evidence>
<dbReference type="PROSITE" id="PS51790">
    <property type="entry name" value="MSRB"/>
    <property type="match status" value="1"/>
</dbReference>
<dbReference type="EMBL" id="CP133548">
    <property type="protein sequence ID" value="WMS86931.1"/>
    <property type="molecule type" value="Genomic_DNA"/>
</dbReference>
<comment type="similarity">
    <text evidence="1 9">Belongs to the MsrB Met sulfoxide reductase family.</text>
</comment>
<dbReference type="PANTHER" id="PTHR10173">
    <property type="entry name" value="METHIONINE SULFOXIDE REDUCTASE"/>
    <property type="match status" value="1"/>
</dbReference>
<feature type="binding site" evidence="9">
    <location>
        <position position="37"/>
    </location>
    <ligand>
        <name>Zn(2+)</name>
        <dbReference type="ChEBI" id="CHEBI:29105"/>
    </ligand>
</feature>
<feature type="active site" description="Nucleophile" evidence="9">
    <location>
        <position position="109"/>
    </location>
</feature>
<dbReference type="Pfam" id="PF01641">
    <property type="entry name" value="SelR"/>
    <property type="match status" value="1"/>
</dbReference>
<dbReference type="InterPro" id="IPR002579">
    <property type="entry name" value="Met_Sox_Rdtase_MsrB_dom"/>
</dbReference>
<accession>A0AA51RSN6</accession>
<reference evidence="11 12" key="1">
    <citation type="submission" date="2023-08" db="EMBL/GenBank/DDBJ databases">
        <title>Pleionea litopenaei sp. nov., isolated from stomach of juvenile Litopenaeus vannamei.</title>
        <authorList>
            <person name="Rho A.M."/>
            <person name="Hwang C.Y."/>
        </authorList>
    </citation>
    <scope>NUCLEOTIDE SEQUENCE [LARGE SCALE GENOMIC DNA]</scope>
    <source>
        <strain evidence="11 12">HL-JVS1</strain>
    </source>
</reference>
<evidence type="ECO:0000259" key="10">
    <source>
        <dbReference type="PROSITE" id="PS51790"/>
    </source>
</evidence>
<feature type="binding site" evidence="9">
    <location>
        <position position="89"/>
    </location>
    <ligand>
        <name>Zn(2+)</name>
        <dbReference type="ChEBI" id="CHEBI:29105"/>
    </ligand>
</feature>
<dbReference type="InterPro" id="IPR028427">
    <property type="entry name" value="Met_Sox_Rdtase_MsrB"/>
</dbReference>
<dbReference type="PANTHER" id="PTHR10173:SF52">
    <property type="entry name" value="METHIONINE-R-SULFOXIDE REDUCTASE B1"/>
    <property type="match status" value="1"/>
</dbReference>
<comment type="catalytic activity">
    <reaction evidence="7 9">
        <text>L-methionyl-[protein] + [thioredoxin]-disulfide + H2O = L-methionyl-(R)-S-oxide-[protein] + [thioredoxin]-dithiol</text>
        <dbReference type="Rhea" id="RHEA:24164"/>
        <dbReference type="Rhea" id="RHEA-COMP:10698"/>
        <dbReference type="Rhea" id="RHEA-COMP:10700"/>
        <dbReference type="Rhea" id="RHEA-COMP:12313"/>
        <dbReference type="Rhea" id="RHEA-COMP:12314"/>
        <dbReference type="ChEBI" id="CHEBI:15377"/>
        <dbReference type="ChEBI" id="CHEBI:16044"/>
        <dbReference type="ChEBI" id="CHEBI:29950"/>
        <dbReference type="ChEBI" id="CHEBI:45764"/>
        <dbReference type="ChEBI" id="CHEBI:50058"/>
        <dbReference type="EC" id="1.8.4.12"/>
    </reaction>
</comment>
<sequence length="122" mass="13396">MKEKLSEEAYRVTQLKGTEAPGSGQYYLHQEDGVYHCVCCDAPLFTSDTKYHTGCGWPSFYSPVSSDAVIETPDYSHGMVRTEITCGQCGAHLGHVFPDGPEPTGLRYCINSVALTFDPSDH</sequence>
<dbReference type="KEGG" id="plei:Q9312_17075"/>
<dbReference type="EC" id="1.8.4.12" evidence="2 9"/>
<feature type="binding site" evidence="9">
    <location>
        <position position="86"/>
    </location>
    <ligand>
        <name>Zn(2+)</name>
        <dbReference type="ChEBI" id="CHEBI:29105"/>
    </ligand>
</feature>
<name>A0AA51RSN6_9GAMM</name>
<evidence type="ECO:0000256" key="6">
    <source>
        <dbReference type="ARBA" id="ARBA00023002"/>
    </source>
</evidence>
<dbReference type="GO" id="GO:0033743">
    <property type="term" value="F:peptide-methionine (R)-S-oxide reductase activity"/>
    <property type="evidence" value="ECO:0007669"/>
    <property type="project" value="UniProtKB-UniRule"/>
</dbReference>
<dbReference type="HAMAP" id="MF_01400">
    <property type="entry name" value="MsrB"/>
    <property type="match status" value="1"/>
</dbReference>
<evidence type="ECO:0000256" key="8">
    <source>
        <dbReference type="ARBA" id="ARBA00075819"/>
    </source>
</evidence>
<comment type="cofactor">
    <cofactor evidence="9">
        <name>Zn(2+)</name>
        <dbReference type="ChEBI" id="CHEBI:29105"/>
    </cofactor>
    <text evidence="9">Binds 1 zinc ion per subunit. The zinc ion is important for the structural integrity of the protein.</text>
</comment>
<keyword evidence="5 9" id="KW-0862">Zinc</keyword>
<keyword evidence="6 9" id="KW-0560">Oxidoreductase</keyword>
<dbReference type="AlphaFoldDB" id="A0AA51RSN6"/>
<dbReference type="SUPFAM" id="SSF51316">
    <property type="entry name" value="Mss4-like"/>
    <property type="match status" value="1"/>
</dbReference>
<keyword evidence="12" id="KW-1185">Reference proteome</keyword>
<evidence type="ECO:0000256" key="9">
    <source>
        <dbReference type="HAMAP-Rule" id="MF_01400"/>
    </source>
</evidence>